<evidence type="ECO:0000313" key="4">
    <source>
        <dbReference type="Proteomes" id="UP001182556"/>
    </source>
</evidence>
<dbReference type="AlphaFoldDB" id="A0AAD9FQE3"/>
<organism evidence="3 4">
    <name type="scientific">Papiliotrema laurentii</name>
    <name type="common">Cryptococcus laurentii</name>
    <dbReference type="NCBI Taxonomy" id="5418"/>
    <lineage>
        <taxon>Eukaryota</taxon>
        <taxon>Fungi</taxon>
        <taxon>Dikarya</taxon>
        <taxon>Basidiomycota</taxon>
        <taxon>Agaricomycotina</taxon>
        <taxon>Tremellomycetes</taxon>
        <taxon>Tremellales</taxon>
        <taxon>Rhynchogastremaceae</taxon>
        <taxon>Papiliotrema</taxon>
    </lineage>
</organism>
<gene>
    <name evidence="3" type="ORF">DB88DRAFT_495639</name>
</gene>
<feature type="coiled-coil region" evidence="1">
    <location>
        <begin position="211"/>
        <end position="238"/>
    </location>
</feature>
<comment type="caution">
    <text evidence="3">The sequence shown here is derived from an EMBL/GenBank/DDBJ whole genome shotgun (WGS) entry which is preliminary data.</text>
</comment>
<name>A0AAD9FQE3_PAPLA</name>
<proteinExistence type="predicted"/>
<accession>A0AAD9FQE3</accession>
<dbReference type="InterPro" id="IPR040922">
    <property type="entry name" value="Ribosomal_mL59_dom"/>
</dbReference>
<evidence type="ECO:0000259" key="2">
    <source>
        <dbReference type="Pfam" id="PF18126"/>
    </source>
</evidence>
<keyword evidence="4" id="KW-1185">Reference proteome</keyword>
<dbReference type="EMBL" id="JAODAN010000008">
    <property type="protein sequence ID" value="KAK1922587.1"/>
    <property type="molecule type" value="Genomic_DNA"/>
</dbReference>
<protein>
    <recommendedName>
        <fullName evidence="2">Large ribosomal subunit protein mL59 domain-containing protein</fullName>
    </recommendedName>
</protein>
<keyword evidence="1" id="KW-0175">Coiled coil</keyword>
<dbReference type="Pfam" id="PF18126">
    <property type="entry name" value="Mitoc_mL59"/>
    <property type="match status" value="1"/>
</dbReference>
<sequence length="245" mass="28178">MSLTSKAKWFSSPAPIKILPRNPRHVVFAPTTSTSIATPPKIISSKELPQRIRTIVAKALWLHKLRQAEPIFDPKLAQNGQWRPDAAATEPTIDEQGREHVEIPNPCVLYKYPVEDFHPFPREEVKTELRRLIPHRVQKTLLAQHPAWCLPPSPINPIENVPSIRWDENKYTGTILHWVGEWSPKAPKGIYANRGVIFKGKRRERERDAKKEELAERVAGMDERIAKWKSQINQAKRAGRPQIPF</sequence>
<feature type="domain" description="Large ribosomal subunit protein mL59" evidence="2">
    <location>
        <begin position="140"/>
        <end position="230"/>
    </location>
</feature>
<evidence type="ECO:0000313" key="3">
    <source>
        <dbReference type="EMBL" id="KAK1922587.1"/>
    </source>
</evidence>
<dbReference type="Proteomes" id="UP001182556">
    <property type="component" value="Unassembled WGS sequence"/>
</dbReference>
<reference evidence="3" key="1">
    <citation type="submission" date="2023-02" db="EMBL/GenBank/DDBJ databases">
        <title>Identification and recombinant expression of a fungal hydrolase from Papiliotrema laurentii that hydrolyzes apple cutin and clears colloidal polyester polyurethane.</title>
        <authorList>
            <consortium name="DOE Joint Genome Institute"/>
            <person name="Roman V.A."/>
            <person name="Bojanowski C."/>
            <person name="Crable B.R."/>
            <person name="Wagner D.N."/>
            <person name="Hung C.S."/>
            <person name="Nadeau L.J."/>
            <person name="Schratz L."/>
            <person name="Haridas S."/>
            <person name="Pangilinan J."/>
            <person name="Lipzen A."/>
            <person name="Na H."/>
            <person name="Yan M."/>
            <person name="Ng V."/>
            <person name="Grigoriev I.V."/>
            <person name="Spatafora J.W."/>
            <person name="Barlow D."/>
            <person name="Biffinger J."/>
            <person name="Kelley-Loughnane N."/>
            <person name="Varaljay V.A."/>
            <person name="Crookes-Goodson W.J."/>
        </authorList>
    </citation>
    <scope>NUCLEOTIDE SEQUENCE</scope>
    <source>
        <strain evidence="3">5307AH</strain>
    </source>
</reference>
<evidence type="ECO:0000256" key="1">
    <source>
        <dbReference type="SAM" id="Coils"/>
    </source>
</evidence>